<dbReference type="KEGG" id="mcad:Pan265_07560"/>
<dbReference type="PROSITE" id="PS51257">
    <property type="entry name" value="PROKAR_LIPOPROTEIN"/>
    <property type="match status" value="1"/>
</dbReference>
<name>A0A518BV95_9BACT</name>
<feature type="signal peptide" evidence="2">
    <location>
        <begin position="1"/>
        <end position="23"/>
    </location>
</feature>
<organism evidence="3 4">
    <name type="scientific">Mucisphaera calidilacus</name>
    <dbReference type="NCBI Taxonomy" id="2527982"/>
    <lineage>
        <taxon>Bacteria</taxon>
        <taxon>Pseudomonadati</taxon>
        <taxon>Planctomycetota</taxon>
        <taxon>Phycisphaerae</taxon>
        <taxon>Phycisphaerales</taxon>
        <taxon>Phycisphaeraceae</taxon>
        <taxon>Mucisphaera</taxon>
    </lineage>
</organism>
<feature type="compositionally biased region" description="Polar residues" evidence="1">
    <location>
        <begin position="89"/>
        <end position="100"/>
    </location>
</feature>
<feature type="region of interest" description="Disordered" evidence="1">
    <location>
        <begin position="80"/>
        <end position="100"/>
    </location>
</feature>
<evidence type="ECO:0000313" key="4">
    <source>
        <dbReference type="Proteomes" id="UP000320386"/>
    </source>
</evidence>
<dbReference type="RefSeq" id="WP_145445051.1">
    <property type="nucleotide sequence ID" value="NZ_CP036280.1"/>
</dbReference>
<dbReference type="EMBL" id="CP036280">
    <property type="protein sequence ID" value="QDU70913.1"/>
    <property type="molecule type" value="Genomic_DNA"/>
</dbReference>
<sequence precursor="true">MPRTATTAALTLALGLLTTGCTTDEPAASIYTSQRSADNAQANASPTQINLSSSDALGFELFGVIDLQPDRMAKMRAPRPLYGQDLPFPNTTEFAQVPTD</sequence>
<feature type="chain" id="PRO_5022098197" evidence="2">
    <location>
        <begin position="24"/>
        <end position="100"/>
    </location>
</feature>
<dbReference type="AlphaFoldDB" id="A0A518BV95"/>
<reference evidence="3 4" key="1">
    <citation type="submission" date="2019-02" db="EMBL/GenBank/DDBJ databases">
        <title>Deep-cultivation of Planctomycetes and their phenomic and genomic characterization uncovers novel biology.</title>
        <authorList>
            <person name="Wiegand S."/>
            <person name="Jogler M."/>
            <person name="Boedeker C."/>
            <person name="Pinto D."/>
            <person name="Vollmers J."/>
            <person name="Rivas-Marin E."/>
            <person name="Kohn T."/>
            <person name="Peeters S.H."/>
            <person name="Heuer A."/>
            <person name="Rast P."/>
            <person name="Oberbeckmann S."/>
            <person name="Bunk B."/>
            <person name="Jeske O."/>
            <person name="Meyerdierks A."/>
            <person name="Storesund J.E."/>
            <person name="Kallscheuer N."/>
            <person name="Luecker S."/>
            <person name="Lage O.M."/>
            <person name="Pohl T."/>
            <person name="Merkel B.J."/>
            <person name="Hornburger P."/>
            <person name="Mueller R.-W."/>
            <person name="Bruemmer F."/>
            <person name="Labrenz M."/>
            <person name="Spormann A.M."/>
            <person name="Op den Camp H."/>
            <person name="Overmann J."/>
            <person name="Amann R."/>
            <person name="Jetten M.S.M."/>
            <person name="Mascher T."/>
            <person name="Medema M.H."/>
            <person name="Devos D.P."/>
            <person name="Kaster A.-K."/>
            <person name="Ovreas L."/>
            <person name="Rohde M."/>
            <person name="Galperin M.Y."/>
            <person name="Jogler C."/>
        </authorList>
    </citation>
    <scope>NUCLEOTIDE SEQUENCE [LARGE SCALE GENOMIC DNA]</scope>
    <source>
        <strain evidence="3 4">Pan265</strain>
    </source>
</reference>
<keyword evidence="2" id="KW-0732">Signal</keyword>
<protein>
    <submittedName>
        <fullName evidence="3">Uncharacterized protein</fullName>
    </submittedName>
</protein>
<proteinExistence type="predicted"/>
<evidence type="ECO:0000256" key="2">
    <source>
        <dbReference type="SAM" id="SignalP"/>
    </source>
</evidence>
<evidence type="ECO:0000313" key="3">
    <source>
        <dbReference type="EMBL" id="QDU70913.1"/>
    </source>
</evidence>
<gene>
    <name evidence="3" type="ORF">Pan265_07560</name>
</gene>
<dbReference type="Proteomes" id="UP000320386">
    <property type="component" value="Chromosome"/>
</dbReference>
<evidence type="ECO:0000256" key="1">
    <source>
        <dbReference type="SAM" id="MobiDB-lite"/>
    </source>
</evidence>
<keyword evidence="4" id="KW-1185">Reference proteome</keyword>
<accession>A0A518BV95</accession>